<dbReference type="PRINTS" id="PR00081">
    <property type="entry name" value="GDHRDH"/>
</dbReference>
<dbReference type="OrthoDB" id="9775296at2"/>
<dbReference type="GO" id="GO:0016491">
    <property type="term" value="F:oxidoreductase activity"/>
    <property type="evidence" value="ECO:0007669"/>
    <property type="project" value="UniProtKB-KW"/>
</dbReference>
<keyword evidence="2" id="KW-0560">Oxidoreductase</keyword>
<dbReference type="Proteomes" id="UP000198402">
    <property type="component" value="Unassembled WGS sequence"/>
</dbReference>
<comment type="caution">
    <text evidence="4">The sequence shown here is derived from an EMBL/GenBank/DDBJ whole genome shotgun (WGS) entry which is preliminary data.</text>
</comment>
<dbReference type="PRINTS" id="PR00080">
    <property type="entry name" value="SDRFAMILY"/>
</dbReference>
<dbReference type="Pfam" id="PF00106">
    <property type="entry name" value="adh_short"/>
    <property type="match status" value="1"/>
</dbReference>
<name>A0A1Z5IHU4_9LACO</name>
<dbReference type="PANTHER" id="PTHR44169">
    <property type="entry name" value="NADPH-DEPENDENT 1-ACYLDIHYDROXYACETONE PHOSPHATE REDUCTASE"/>
    <property type="match status" value="1"/>
</dbReference>
<dbReference type="EMBL" id="BCMG01000006">
    <property type="protein sequence ID" value="GAX01320.1"/>
    <property type="molecule type" value="Genomic_DNA"/>
</dbReference>
<protein>
    <submittedName>
        <fullName evidence="4">Short chain dehydrogenase</fullName>
    </submittedName>
</protein>
<dbReference type="AlphaFoldDB" id="A0A1Z5IHU4"/>
<dbReference type="STRING" id="1302250.GCA_001313225_00953"/>
<evidence type="ECO:0000313" key="5">
    <source>
        <dbReference type="Proteomes" id="UP000198402"/>
    </source>
</evidence>
<gene>
    <name evidence="4" type="ORF">IWT126_01346</name>
</gene>
<dbReference type="SUPFAM" id="SSF51735">
    <property type="entry name" value="NAD(P)-binding Rossmann-fold domains"/>
    <property type="match status" value="1"/>
</dbReference>
<dbReference type="InterPro" id="IPR036291">
    <property type="entry name" value="NAD(P)-bd_dom_sf"/>
</dbReference>
<proteinExistence type="inferred from homology"/>
<comment type="similarity">
    <text evidence="1 3">Belongs to the short-chain dehydrogenases/reductases (SDR) family.</text>
</comment>
<keyword evidence="5" id="KW-1185">Reference proteome</keyword>
<reference evidence="4 5" key="1">
    <citation type="submission" date="2015-11" db="EMBL/GenBank/DDBJ databases">
        <title>Draft genome sequences of new species of the genus Lactobacillus isolated from orchardgrass silage.</title>
        <authorList>
            <person name="Tohno M."/>
            <person name="Tanizawa Y."/>
            <person name="Arita M."/>
        </authorList>
    </citation>
    <scope>NUCLEOTIDE SEQUENCE [LARGE SCALE GENOMIC DNA]</scope>
    <source>
        <strain evidence="4 5">IWT126</strain>
    </source>
</reference>
<evidence type="ECO:0000256" key="1">
    <source>
        <dbReference type="ARBA" id="ARBA00006484"/>
    </source>
</evidence>
<accession>A0A1Z5IHU4</accession>
<evidence type="ECO:0000256" key="3">
    <source>
        <dbReference type="RuleBase" id="RU000363"/>
    </source>
</evidence>
<dbReference type="InterPro" id="IPR002347">
    <property type="entry name" value="SDR_fam"/>
</dbReference>
<evidence type="ECO:0000256" key="2">
    <source>
        <dbReference type="ARBA" id="ARBA00023002"/>
    </source>
</evidence>
<evidence type="ECO:0000313" key="4">
    <source>
        <dbReference type="EMBL" id="GAX01320.1"/>
    </source>
</evidence>
<sequence length="273" mass="30064">MIKKTVLITGASSGMGYAATQLFAQQGWQVYAGARRVNNIPVGTGIHPLSLDVTDDDSRKNFVQAAEKEATLDVLINNAGYGEYGPLEEVSLEKVRRQVETNLFGAAELTKLVLPRMRHQHTGRIVNISSLGGDMYSALGGWYHVTKHGLNVWSDVLDTEIRQFGLRSVVVEPGGTQSSWSDIAMGSIEKNVVPDTPYRSLIDGTLSVIQRVGSHSAATSADLAKVFYRAATDHKPKRRYYFSFSDRMMSRLARVHPGIFHQLIISMAARAAR</sequence>
<organism evidence="4 5">
    <name type="scientific">Secundilactobacillus silagei JCM 19001</name>
    <dbReference type="NCBI Taxonomy" id="1302250"/>
    <lineage>
        <taxon>Bacteria</taxon>
        <taxon>Bacillati</taxon>
        <taxon>Bacillota</taxon>
        <taxon>Bacilli</taxon>
        <taxon>Lactobacillales</taxon>
        <taxon>Lactobacillaceae</taxon>
        <taxon>Secundilactobacillus</taxon>
    </lineage>
</organism>
<dbReference type="PANTHER" id="PTHR44169:SF6">
    <property type="entry name" value="NADPH-DEPENDENT 1-ACYLDIHYDROXYACETONE PHOSPHATE REDUCTASE"/>
    <property type="match status" value="1"/>
</dbReference>
<dbReference type="Gene3D" id="3.40.50.720">
    <property type="entry name" value="NAD(P)-binding Rossmann-like Domain"/>
    <property type="match status" value="1"/>
</dbReference>